<evidence type="ECO:0000313" key="5">
    <source>
        <dbReference type="Proteomes" id="UP000197097"/>
    </source>
</evidence>
<dbReference type="Proteomes" id="UP000197097">
    <property type="component" value="Unassembled WGS sequence"/>
</dbReference>
<sequence>MSTNEILTLIAVIVGPVTAVAITLWVDGRRRDREQKIIVLRLLLATRHLPADPSFLAAINLIPVEFSERRDVIKAYNEFIEATKPRLDGINDETIIRNSSTKLTRLVYEISLSLGFKLRETDIQTSAYASDGWIRRDNLAQDSQQAMRDIANILWLQTRLLSGETWEQIQASKNDAPSAESNGISAAKEEKE</sequence>
<accession>A0A246JQP7</accession>
<feature type="transmembrane region" description="Helical" evidence="2">
    <location>
        <begin position="6"/>
        <end position="26"/>
    </location>
</feature>
<keyword evidence="5" id="KW-1185">Reference proteome</keyword>
<dbReference type="OrthoDB" id="7427461at2"/>
<keyword evidence="2" id="KW-1133">Transmembrane helix</keyword>
<keyword evidence="2" id="KW-0812">Transmembrane</keyword>
<evidence type="ECO:0000259" key="3">
    <source>
        <dbReference type="Pfam" id="PF20385"/>
    </source>
</evidence>
<evidence type="ECO:0000256" key="1">
    <source>
        <dbReference type="SAM" id="MobiDB-lite"/>
    </source>
</evidence>
<feature type="region of interest" description="Disordered" evidence="1">
    <location>
        <begin position="171"/>
        <end position="192"/>
    </location>
</feature>
<dbReference type="RefSeq" id="WP_088473294.1">
    <property type="nucleotide sequence ID" value="NZ_NISJ01000007.1"/>
</dbReference>
<evidence type="ECO:0000256" key="2">
    <source>
        <dbReference type="SAM" id="Phobius"/>
    </source>
</evidence>
<feature type="compositionally biased region" description="Polar residues" evidence="1">
    <location>
        <begin position="171"/>
        <end position="184"/>
    </location>
</feature>
<keyword evidence="2" id="KW-0472">Membrane</keyword>
<dbReference type="EMBL" id="NISJ01000007">
    <property type="protein sequence ID" value="OWQ95334.1"/>
    <property type="molecule type" value="Genomic_DNA"/>
</dbReference>
<dbReference type="Pfam" id="PF20385">
    <property type="entry name" value="DUF6680"/>
    <property type="match status" value="1"/>
</dbReference>
<name>A0A246JQP7_9SPHN</name>
<evidence type="ECO:0000313" key="4">
    <source>
        <dbReference type="EMBL" id="OWQ95334.1"/>
    </source>
</evidence>
<reference evidence="4 5" key="1">
    <citation type="journal article" date="2002" name="Int. J. Syst. Evol. Microbiol.">
        <title>Sphingopyxis witflariensis sp. nov., isolated from activated sludge.</title>
        <authorList>
            <person name="Kampfer P."/>
            <person name="Witzenberger R."/>
            <person name="Denner E.B."/>
            <person name="Busse H.J."/>
            <person name="Neef A."/>
        </authorList>
    </citation>
    <scope>NUCLEOTIDE SEQUENCE [LARGE SCALE GENOMIC DNA]</scope>
    <source>
        <strain evidence="4 5">DSM 14551</strain>
    </source>
</reference>
<feature type="domain" description="DUF6680" evidence="3">
    <location>
        <begin position="1"/>
        <end position="151"/>
    </location>
</feature>
<dbReference type="AlphaFoldDB" id="A0A246JQP7"/>
<organism evidence="4 5">
    <name type="scientific">Sphingopyxis witflariensis</name>
    <dbReference type="NCBI Taxonomy" id="173675"/>
    <lineage>
        <taxon>Bacteria</taxon>
        <taxon>Pseudomonadati</taxon>
        <taxon>Pseudomonadota</taxon>
        <taxon>Alphaproteobacteria</taxon>
        <taxon>Sphingomonadales</taxon>
        <taxon>Sphingomonadaceae</taxon>
        <taxon>Sphingopyxis</taxon>
    </lineage>
</organism>
<protein>
    <recommendedName>
        <fullName evidence="3">DUF6680 domain-containing protein</fullName>
    </recommendedName>
</protein>
<proteinExistence type="predicted"/>
<gene>
    <name evidence="4" type="ORF">CDQ91_13685</name>
</gene>
<comment type="caution">
    <text evidence="4">The sequence shown here is derived from an EMBL/GenBank/DDBJ whole genome shotgun (WGS) entry which is preliminary data.</text>
</comment>
<dbReference type="InterPro" id="IPR046502">
    <property type="entry name" value="DUF6680"/>
</dbReference>